<dbReference type="GO" id="GO:0005886">
    <property type="term" value="C:plasma membrane"/>
    <property type="evidence" value="ECO:0007669"/>
    <property type="project" value="UniProtKB-SubCell"/>
</dbReference>
<accession>A0A5C1ECT9</accession>
<dbReference type="EMBL" id="CP022579">
    <property type="protein sequence ID" value="QEL66475.1"/>
    <property type="molecule type" value="Genomic_DNA"/>
</dbReference>
<feature type="transmembrane region" description="Helical" evidence="6">
    <location>
        <begin position="425"/>
        <end position="443"/>
    </location>
</feature>
<evidence type="ECO:0000256" key="6">
    <source>
        <dbReference type="SAM" id="Phobius"/>
    </source>
</evidence>
<dbReference type="PANTHER" id="PTHR42770">
    <property type="entry name" value="AMINO ACID TRANSPORTER-RELATED"/>
    <property type="match status" value="1"/>
</dbReference>
<name>A0A5C1ECT9_9RHOO</name>
<keyword evidence="8" id="KW-1185">Reference proteome</keyword>
<feature type="transmembrane region" description="Helical" evidence="6">
    <location>
        <begin position="362"/>
        <end position="386"/>
    </location>
</feature>
<dbReference type="InterPro" id="IPR050367">
    <property type="entry name" value="APC_superfamily"/>
</dbReference>
<dbReference type="Proteomes" id="UP000323671">
    <property type="component" value="Chromosome"/>
</dbReference>
<evidence type="ECO:0000256" key="2">
    <source>
        <dbReference type="ARBA" id="ARBA00022475"/>
    </source>
</evidence>
<dbReference type="GO" id="GO:0022857">
    <property type="term" value="F:transmembrane transporter activity"/>
    <property type="evidence" value="ECO:0007669"/>
    <property type="project" value="InterPro"/>
</dbReference>
<evidence type="ECO:0008006" key="9">
    <source>
        <dbReference type="Google" id="ProtNLM"/>
    </source>
</evidence>
<evidence type="ECO:0000256" key="3">
    <source>
        <dbReference type="ARBA" id="ARBA00022692"/>
    </source>
</evidence>
<feature type="transmembrane region" description="Helical" evidence="6">
    <location>
        <begin position="43"/>
        <end position="65"/>
    </location>
</feature>
<evidence type="ECO:0000256" key="5">
    <source>
        <dbReference type="ARBA" id="ARBA00023136"/>
    </source>
</evidence>
<gene>
    <name evidence="7" type="ORF">OTERR_29990</name>
</gene>
<evidence type="ECO:0000256" key="4">
    <source>
        <dbReference type="ARBA" id="ARBA00022989"/>
    </source>
</evidence>
<feature type="transmembrane region" description="Helical" evidence="6">
    <location>
        <begin position="126"/>
        <end position="145"/>
    </location>
</feature>
<dbReference type="PANTHER" id="PTHR42770:SF7">
    <property type="entry name" value="MEMBRANE PROTEIN"/>
    <property type="match status" value="1"/>
</dbReference>
<feature type="transmembrane region" description="Helical" evidence="6">
    <location>
        <begin position="86"/>
        <end position="106"/>
    </location>
</feature>
<comment type="subcellular location">
    <subcellularLocation>
        <location evidence="1">Cell membrane</location>
        <topology evidence="1">Multi-pass membrane protein</topology>
    </subcellularLocation>
</comment>
<keyword evidence="2" id="KW-1003">Cell membrane</keyword>
<dbReference type="InterPro" id="IPR002293">
    <property type="entry name" value="AA/rel_permease1"/>
</dbReference>
<dbReference type="AlphaFoldDB" id="A0A5C1ECT9"/>
<feature type="transmembrane region" description="Helical" evidence="6">
    <location>
        <begin position="333"/>
        <end position="356"/>
    </location>
</feature>
<feature type="transmembrane region" description="Helical" evidence="6">
    <location>
        <begin position="282"/>
        <end position="305"/>
    </location>
</feature>
<proteinExistence type="predicted"/>
<dbReference type="PIRSF" id="PIRSF006060">
    <property type="entry name" value="AA_transporter"/>
    <property type="match status" value="1"/>
</dbReference>
<keyword evidence="3 6" id="KW-0812">Transmembrane</keyword>
<feature type="transmembrane region" description="Helical" evidence="6">
    <location>
        <begin position="230"/>
        <end position="257"/>
    </location>
</feature>
<feature type="transmembrane region" description="Helical" evidence="6">
    <location>
        <begin position="157"/>
        <end position="178"/>
    </location>
</feature>
<keyword evidence="4 6" id="KW-1133">Transmembrane helix</keyword>
<keyword evidence="5 6" id="KW-0472">Membrane</keyword>
<dbReference type="Pfam" id="PF13520">
    <property type="entry name" value="AA_permease_2"/>
    <property type="match status" value="1"/>
</dbReference>
<dbReference type="KEGG" id="otr:OTERR_29990"/>
<evidence type="ECO:0000256" key="1">
    <source>
        <dbReference type="ARBA" id="ARBA00004651"/>
    </source>
</evidence>
<sequence length="449" mass="48063">MANDLQKDALNLAHSVVMGVAGTAPTFSIAATMVTLIGAVGVLAPASLLYCGLIMFGITFAYLHLNRLEANAGASYAWVSRIFNRTLGFFAGWTLLVASTLFMVSATIPAGNATLLLFWPRLVNDQLAVTLVSMGWLAAVSLVVIRGISLTGTVQTVMTAVELAILLLLTVVAALKFAPAALHRLTWADLAPTAFDPGSFASGAIIALYFFWGWDVALNLNEETRDSARLPGLGAAVAMIIITAAFTAFAAIVLLALGDDEIRQASTNVIFTVADKLFPRPWSYLAVLALMLSTIGTLETSILQFTRTMFAKSRDGALHRRWARLHSQWRSPYGATLLIAGLGCLLLVLSLLFQGVGEVLKASINVIGVQVAYYYGLAGFACAWNFRRRAGRSLADLVLMVIWPGLSATALWIAAVLAVRRFDTPTALIAIGGILLGLIPLRANRKPRP</sequence>
<feature type="transmembrane region" description="Helical" evidence="6">
    <location>
        <begin position="398"/>
        <end position="419"/>
    </location>
</feature>
<feature type="transmembrane region" description="Helical" evidence="6">
    <location>
        <begin position="12"/>
        <end position="37"/>
    </location>
</feature>
<evidence type="ECO:0000313" key="8">
    <source>
        <dbReference type="Proteomes" id="UP000323671"/>
    </source>
</evidence>
<reference evidence="7 8" key="1">
    <citation type="submission" date="2017-07" db="EMBL/GenBank/DDBJ databases">
        <title>Complete genome sequence of Oryzomicrobium terrae TPP412.</title>
        <authorList>
            <person name="Chiu L.-W."/>
            <person name="Lo K.-J."/>
            <person name="Tsai Y.-M."/>
            <person name="Lin S.-S."/>
            <person name="Kuo C.-H."/>
            <person name="Liu C.-T."/>
        </authorList>
    </citation>
    <scope>NUCLEOTIDE SEQUENCE [LARGE SCALE GENOMIC DNA]</scope>
    <source>
        <strain evidence="7 8">TPP412</strain>
    </source>
</reference>
<evidence type="ECO:0000313" key="7">
    <source>
        <dbReference type="EMBL" id="QEL66475.1"/>
    </source>
</evidence>
<feature type="transmembrane region" description="Helical" evidence="6">
    <location>
        <begin position="198"/>
        <end position="218"/>
    </location>
</feature>
<dbReference type="Gene3D" id="1.20.1740.10">
    <property type="entry name" value="Amino acid/polyamine transporter I"/>
    <property type="match status" value="1"/>
</dbReference>
<dbReference type="RefSeq" id="WP_223115962.1">
    <property type="nucleotide sequence ID" value="NZ_CP022579.1"/>
</dbReference>
<organism evidence="7 8">
    <name type="scientific">Oryzomicrobium terrae</name>
    <dbReference type="NCBI Taxonomy" id="1735038"/>
    <lineage>
        <taxon>Bacteria</taxon>
        <taxon>Pseudomonadati</taxon>
        <taxon>Pseudomonadota</taxon>
        <taxon>Betaproteobacteria</taxon>
        <taxon>Rhodocyclales</taxon>
        <taxon>Rhodocyclaceae</taxon>
        <taxon>Oryzomicrobium</taxon>
    </lineage>
</organism>
<protein>
    <recommendedName>
        <fullName evidence="9">Amino acid permease</fullName>
    </recommendedName>
</protein>